<evidence type="ECO:0000256" key="5">
    <source>
        <dbReference type="ARBA" id="ARBA00022917"/>
    </source>
</evidence>
<dbReference type="Gene3D" id="2.40.30.10">
    <property type="entry name" value="Translation factors"/>
    <property type="match status" value="2"/>
</dbReference>
<dbReference type="AlphaFoldDB" id="A0AAN9ZGP2"/>
<evidence type="ECO:0000256" key="4">
    <source>
        <dbReference type="ARBA" id="ARBA00022741"/>
    </source>
</evidence>
<feature type="domain" description="Tr-type G" evidence="12">
    <location>
        <begin position="173"/>
        <end position="346"/>
    </location>
</feature>
<dbReference type="Pfam" id="PF00009">
    <property type="entry name" value="GTP_EFTU"/>
    <property type="match status" value="1"/>
</dbReference>
<evidence type="ECO:0000256" key="10">
    <source>
        <dbReference type="ARBA" id="ARBA00044200"/>
    </source>
</evidence>
<dbReference type="InterPro" id="IPR027417">
    <property type="entry name" value="P-loop_NTPase"/>
</dbReference>
<dbReference type="NCBIfam" id="TIGR00487">
    <property type="entry name" value="IF-2"/>
    <property type="match status" value="1"/>
</dbReference>
<dbReference type="PANTHER" id="PTHR43381">
    <property type="entry name" value="TRANSLATION INITIATION FACTOR IF-2-RELATED"/>
    <property type="match status" value="1"/>
</dbReference>
<dbReference type="HAMAP" id="MF_00100_B">
    <property type="entry name" value="IF_2_B"/>
    <property type="match status" value="1"/>
</dbReference>
<dbReference type="FunFam" id="3.40.50.300:FF:000019">
    <property type="entry name" value="Translation initiation factor IF-2"/>
    <property type="match status" value="1"/>
</dbReference>
<dbReference type="InterPro" id="IPR015760">
    <property type="entry name" value="TIF_IF2"/>
</dbReference>
<dbReference type="InterPro" id="IPR023115">
    <property type="entry name" value="TIF_IF2_dom3"/>
</dbReference>
<dbReference type="InterPro" id="IPR000178">
    <property type="entry name" value="TF_IF2_bacterial-like"/>
</dbReference>
<dbReference type="InterPro" id="IPR005225">
    <property type="entry name" value="Small_GTP-bd"/>
</dbReference>
<protein>
    <recommendedName>
        <fullName evidence="10">Translation initiation factor IF-2, mitochondrial</fullName>
    </recommendedName>
</protein>
<comment type="caution">
    <text evidence="13">The sequence shown here is derived from an EMBL/GenBank/DDBJ whole genome shotgun (WGS) entry which is preliminary data.</text>
</comment>
<dbReference type="SUPFAM" id="SSF52156">
    <property type="entry name" value="Initiation factor IF2/eIF5b, domain 3"/>
    <property type="match status" value="1"/>
</dbReference>
<dbReference type="Proteomes" id="UP001378592">
    <property type="component" value="Unassembled WGS sequence"/>
</dbReference>
<organism evidence="13 14">
    <name type="scientific">Gryllus longicercus</name>
    <dbReference type="NCBI Taxonomy" id="2509291"/>
    <lineage>
        <taxon>Eukaryota</taxon>
        <taxon>Metazoa</taxon>
        <taxon>Ecdysozoa</taxon>
        <taxon>Arthropoda</taxon>
        <taxon>Hexapoda</taxon>
        <taxon>Insecta</taxon>
        <taxon>Pterygota</taxon>
        <taxon>Neoptera</taxon>
        <taxon>Polyneoptera</taxon>
        <taxon>Orthoptera</taxon>
        <taxon>Ensifera</taxon>
        <taxon>Gryllidea</taxon>
        <taxon>Grylloidea</taxon>
        <taxon>Gryllidae</taxon>
        <taxon>Gryllinae</taxon>
        <taxon>Gryllus</taxon>
    </lineage>
</organism>
<dbReference type="PROSITE" id="PS51722">
    <property type="entry name" value="G_TR_2"/>
    <property type="match status" value="1"/>
</dbReference>
<dbReference type="PRINTS" id="PR00315">
    <property type="entry name" value="ELONGATNFCT"/>
</dbReference>
<gene>
    <name evidence="13" type="ORF">R5R35_007843</name>
</gene>
<evidence type="ECO:0000313" key="13">
    <source>
        <dbReference type="EMBL" id="KAK7874381.1"/>
    </source>
</evidence>
<feature type="region of interest" description="Disordered" evidence="11">
    <location>
        <begin position="151"/>
        <end position="172"/>
    </location>
</feature>
<sequence>MGTFMYRLSTRCGNSLLNSSILSRASLQTYARQQLMKRNEFAYLGCVFINTTCASQKKRKTAEEKKAPRIIQFTPKAKLAPTIEIWKNMSVADLAEALGKDTDHVFEVMRYVDNSIDYTRPSSIIDNWQVMKDVVTKSGFRYNIIAPPGKKEENVKDKDVKKRPPPDPSVLKPRPPVVTIMGHVDHGKTTLLDALRHTAVVASEFGGITQHIGAFSVKLNSGKKNETITFLDTPGHAAFKAMRARGAEATDIVVLVVAADDGVMEQTVESIRMAKEANVPIVVAINKIDKSDADVERTKKALLSAGIQVEDFGGDVQVVEVSALKGTNLDLLVEVISLQAQLLELKADPTGLVEGVVIESSTNVHRGKLATIIVQRGTLKKGAVLVAGTAWAKVRGMFDDKGQPLLSGSPSTPVEIIGWRDLPSAGDEVLEVDNEKQAHEVVKFREMLKMKQKQEAAQVIIDAKTQEYLKEYKAQLEKKWLMGRRKVRREGPRPKEIEEDNSPHVSIILKGDVDGSVEAILDVLETYNFNDDCQLSVIHYGVGQVTENDIELAETFGAIIYCFNVDINKNVQQTLETKDVKVKHHNVIYKLVDDLKEEISSHLPEKEVEEILGEANVLQQFEVNEGRHKVPVAGCRCTKGVLKKSAFFRLVRGEETLFEGTLKSMRHLKSDVDSIRKGVECGLQLEDKTVCFQPGDILICYEMKSIPQKTSWDPGF</sequence>
<dbReference type="InterPro" id="IPR044145">
    <property type="entry name" value="IF2_II"/>
</dbReference>
<keyword evidence="6" id="KW-0809">Transit peptide</keyword>
<dbReference type="FunFam" id="2.40.30.10:FF:000007">
    <property type="entry name" value="Translation initiation factor IF-2"/>
    <property type="match status" value="1"/>
</dbReference>
<comment type="similarity">
    <text evidence="2">Belongs to the TRAFAC class translation factor GTPase superfamily. Classic translation factor GTPase family. IF-2 subfamily.</text>
</comment>
<evidence type="ECO:0000256" key="9">
    <source>
        <dbReference type="ARBA" id="ARBA00025162"/>
    </source>
</evidence>
<dbReference type="GO" id="GO:0005739">
    <property type="term" value="C:mitochondrion"/>
    <property type="evidence" value="ECO:0007669"/>
    <property type="project" value="UniProtKB-SubCell"/>
</dbReference>
<keyword evidence="4" id="KW-0547">Nucleotide-binding</keyword>
<comment type="function">
    <text evidence="9">One of the essential components for the initiation of protein synthesis. Protects formylmethionyl-tRNA from spontaneous hydrolysis and promotes its binding to the 30S ribosomal subunits. Also involved in the hydrolysis of GTP during the formation of the 70S ribosomal complex.</text>
</comment>
<dbReference type="CDD" id="cd01887">
    <property type="entry name" value="IF2_eIF5B"/>
    <property type="match status" value="1"/>
</dbReference>
<keyword evidence="3" id="KW-0396">Initiation factor</keyword>
<reference evidence="13 14" key="1">
    <citation type="submission" date="2024-03" db="EMBL/GenBank/DDBJ databases">
        <title>The genome assembly and annotation of the cricket Gryllus longicercus Weissman &amp; Gray.</title>
        <authorList>
            <person name="Szrajer S."/>
            <person name="Gray D."/>
            <person name="Ylla G."/>
        </authorList>
    </citation>
    <scope>NUCLEOTIDE SEQUENCE [LARGE SCALE GENOMIC DNA]</scope>
    <source>
        <strain evidence="13">DAG 2021-001</strain>
        <tissue evidence="13">Whole body minus gut</tissue>
    </source>
</reference>
<dbReference type="NCBIfam" id="TIGR00231">
    <property type="entry name" value="small_GTP"/>
    <property type="match status" value="1"/>
</dbReference>
<dbReference type="InterPro" id="IPR036925">
    <property type="entry name" value="TIF_IF2_dom3_sf"/>
</dbReference>
<proteinExistence type="inferred from homology"/>
<keyword evidence="5" id="KW-0648">Protein biosynthesis</keyword>
<feature type="compositionally biased region" description="Basic and acidic residues" evidence="11">
    <location>
        <begin position="151"/>
        <end position="165"/>
    </location>
</feature>
<dbReference type="FunFam" id="2.40.30.10:FF:000008">
    <property type="entry name" value="Translation initiation factor IF-2"/>
    <property type="match status" value="1"/>
</dbReference>
<dbReference type="InterPro" id="IPR000795">
    <property type="entry name" value="T_Tr_GTP-bd_dom"/>
</dbReference>
<dbReference type="GO" id="GO:0003924">
    <property type="term" value="F:GTPase activity"/>
    <property type="evidence" value="ECO:0007669"/>
    <property type="project" value="InterPro"/>
</dbReference>
<dbReference type="GO" id="GO:0005525">
    <property type="term" value="F:GTP binding"/>
    <property type="evidence" value="ECO:0007669"/>
    <property type="project" value="UniProtKB-KW"/>
</dbReference>
<accession>A0AAN9ZGP2</accession>
<evidence type="ECO:0000256" key="6">
    <source>
        <dbReference type="ARBA" id="ARBA00022946"/>
    </source>
</evidence>
<evidence type="ECO:0000256" key="2">
    <source>
        <dbReference type="ARBA" id="ARBA00007733"/>
    </source>
</evidence>
<dbReference type="SUPFAM" id="SSF52540">
    <property type="entry name" value="P-loop containing nucleoside triphosphate hydrolases"/>
    <property type="match status" value="1"/>
</dbReference>
<dbReference type="Pfam" id="PF11987">
    <property type="entry name" value="IF-2"/>
    <property type="match status" value="1"/>
</dbReference>
<dbReference type="Gene3D" id="3.40.50.10050">
    <property type="entry name" value="Translation initiation factor IF- 2, domain 3"/>
    <property type="match status" value="1"/>
</dbReference>
<evidence type="ECO:0000256" key="8">
    <source>
        <dbReference type="ARBA" id="ARBA00023134"/>
    </source>
</evidence>
<evidence type="ECO:0000256" key="1">
    <source>
        <dbReference type="ARBA" id="ARBA00004173"/>
    </source>
</evidence>
<keyword evidence="7" id="KW-0496">Mitochondrion</keyword>
<evidence type="ECO:0000256" key="11">
    <source>
        <dbReference type="SAM" id="MobiDB-lite"/>
    </source>
</evidence>
<dbReference type="Gene3D" id="3.40.50.300">
    <property type="entry name" value="P-loop containing nucleotide triphosphate hydrolases"/>
    <property type="match status" value="1"/>
</dbReference>
<evidence type="ECO:0000256" key="3">
    <source>
        <dbReference type="ARBA" id="ARBA00022540"/>
    </source>
</evidence>
<keyword evidence="14" id="KW-1185">Reference proteome</keyword>
<dbReference type="EMBL" id="JAZDUA010000003">
    <property type="protein sequence ID" value="KAK7874381.1"/>
    <property type="molecule type" value="Genomic_DNA"/>
</dbReference>
<dbReference type="Pfam" id="PF22042">
    <property type="entry name" value="EF-G_D2"/>
    <property type="match status" value="1"/>
</dbReference>
<dbReference type="CDD" id="cd03702">
    <property type="entry name" value="IF2_mtIF2_II"/>
    <property type="match status" value="1"/>
</dbReference>
<dbReference type="InterPro" id="IPR053905">
    <property type="entry name" value="EF-G-like_DII"/>
</dbReference>
<evidence type="ECO:0000313" key="14">
    <source>
        <dbReference type="Proteomes" id="UP001378592"/>
    </source>
</evidence>
<dbReference type="GO" id="GO:0003743">
    <property type="term" value="F:translation initiation factor activity"/>
    <property type="evidence" value="ECO:0007669"/>
    <property type="project" value="UniProtKB-KW"/>
</dbReference>
<dbReference type="PANTHER" id="PTHR43381:SF20">
    <property type="entry name" value="TRANSLATION INITIATION FACTOR IF-2, MITOCHONDRIAL"/>
    <property type="match status" value="1"/>
</dbReference>
<comment type="subcellular location">
    <subcellularLocation>
        <location evidence="1">Mitochondrion</location>
    </subcellularLocation>
</comment>
<name>A0AAN9ZGP2_9ORTH</name>
<dbReference type="SUPFAM" id="SSF50447">
    <property type="entry name" value="Translation proteins"/>
    <property type="match status" value="2"/>
</dbReference>
<evidence type="ECO:0000256" key="7">
    <source>
        <dbReference type="ARBA" id="ARBA00023128"/>
    </source>
</evidence>
<keyword evidence="8" id="KW-0342">GTP-binding</keyword>
<evidence type="ECO:0000259" key="12">
    <source>
        <dbReference type="PROSITE" id="PS51722"/>
    </source>
</evidence>
<dbReference type="FunFam" id="3.40.50.10050:FF:000001">
    <property type="entry name" value="Translation initiation factor IF-2"/>
    <property type="match status" value="1"/>
</dbReference>
<dbReference type="InterPro" id="IPR009000">
    <property type="entry name" value="Transl_B-barrel_sf"/>
</dbReference>